<accession>A0ACB5U278</accession>
<sequence>MGSTSSFSQTVGSSPLSLAENRYRISNSGSTGSLNLLPTHHTPHPHPHPHLHPHQPLPPFPPLPSQQNQQLLQQQQIPGTTSVSGELGIINATDEINHSFSQNIGRPTRSSRGSGSTDDELYHMGGVAAGSKNNFRSESFDADFNSSSAKRSASVSGLPSVSGPMALGASKKSSLSSSSFGPLPVGNLDIKES</sequence>
<dbReference type="EMBL" id="BSXS01011163">
    <property type="protein sequence ID" value="GME99837.1"/>
    <property type="molecule type" value="Genomic_DNA"/>
</dbReference>
<keyword evidence="2" id="KW-1185">Reference proteome</keyword>
<evidence type="ECO:0000313" key="1">
    <source>
        <dbReference type="EMBL" id="GME99837.1"/>
    </source>
</evidence>
<protein>
    <submittedName>
        <fullName evidence="1">Unnamed protein product</fullName>
    </submittedName>
</protein>
<dbReference type="Proteomes" id="UP001165064">
    <property type="component" value="Unassembled WGS sequence"/>
</dbReference>
<gene>
    <name evidence="1" type="ORF">Amon02_001083900</name>
</gene>
<name>A0ACB5U278_AMBMO</name>
<reference evidence="1" key="1">
    <citation type="submission" date="2023-04" db="EMBL/GenBank/DDBJ databases">
        <title>Ambrosiozyma monospora NBRC 10751.</title>
        <authorList>
            <person name="Ichikawa N."/>
            <person name="Sato H."/>
            <person name="Tonouchi N."/>
        </authorList>
    </citation>
    <scope>NUCLEOTIDE SEQUENCE</scope>
    <source>
        <strain evidence="1">NBRC 10751</strain>
    </source>
</reference>
<comment type="caution">
    <text evidence="1">The sequence shown here is derived from an EMBL/GenBank/DDBJ whole genome shotgun (WGS) entry which is preliminary data.</text>
</comment>
<proteinExistence type="predicted"/>
<evidence type="ECO:0000313" key="2">
    <source>
        <dbReference type="Proteomes" id="UP001165064"/>
    </source>
</evidence>
<organism evidence="1 2">
    <name type="scientific">Ambrosiozyma monospora</name>
    <name type="common">Yeast</name>
    <name type="synonym">Endomycopsis monosporus</name>
    <dbReference type="NCBI Taxonomy" id="43982"/>
    <lineage>
        <taxon>Eukaryota</taxon>
        <taxon>Fungi</taxon>
        <taxon>Dikarya</taxon>
        <taxon>Ascomycota</taxon>
        <taxon>Saccharomycotina</taxon>
        <taxon>Pichiomycetes</taxon>
        <taxon>Pichiales</taxon>
        <taxon>Pichiaceae</taxon>
        <taxon>Ambrosiozyma</taxon>
    </lineage>
</organism>